<dbReference type="GO" id="GO:1902201">
    <property type="term" value="P:negative regulation of bacterial-type flagellum-dependent cell motility"/>
    <property type="evidence" value="ECO:0007669"/>
    <property type="project" value="TreeGrafter"/>
</dbReference>
<evidence type="ECO:0000256" key="1">
    <source>
        <dbReference type="ARBA" id="ARBA00001946"/>
    </source>
</evidence>
<feature type="domain" description="GGDEF" evidence="6">
    <location>
        <begin position="1"/>
        <end position="113"/>
    </location>
</feature>
<dbReference type="Pfam" id="PF00990">
    <property type="entry name" value="GGDEF"/>
    <property type="match status" value="1"/>
</dbReference>
<reference evidence="7 8" key="1">
    <citation type="submission" date="2018-06" db="EMBL/GenBank/DDBJ databases">
        <authorList>
            <consortium name="Pathogen Informatics"/>
            <person name="Doyle S."/>
        </authorList>
    </citation>
    <scope>NUCLEOTIDE SEQUENCE [LARGE SCALE GENOMIC DNA]</scope>
    <source>
        <strain evidence="7 8">NCTC10429</strain>
    </source>
</reference>
<dbReference type="SUPFAM" id="SSF55073">
    <property type="entry name" value="Nucleotide cyclase"/>
    <property type="match status" value="1"/>
</dbReference>
<dbReference type="InterPro" id="IPR050469">
    <property type="entry name" value="Diguanylate_Cyclase"/>
</dbReference>
<dbReference type="InterPro" id="IPR000160">
    <property type="entry name" value="GGDEF_dom"/>
</dbReference>
<comment type="pathway">
    <text evidence="2">Purine metabolism; 3',5'-cyclic di-GMP biosynthesis.</text>
</comment>
<keyword evidence="7" id="KW-0808">Transferase</keyword>
<name>A0A377E6H8_ECOLX</name>
<dbReference type="NCBIfam" id="TIGR00254">
    <property type="entry name" value="GGDEF"/>
    <property type="match status" value="1"/>
</dbReference>
<keyword evidence="7" id="KW-0548">Nucleotidyltransferase</keyword>
<dbReference type="Gene3D" id="3.30.70.270">
    <property type="match status" value="1"/>
</dbReference>
<dbReference type="GO" id="GO:0043709">
    <property type="term" value="P:cell adhesion involved in single-species biofilm formation"/>
    <property type="evidence" value="ECO:0007669"/>
    <property type="project" value="TreeGrafter"/>
</dbReference>
<dbReference type="SMART" id="SM00267">
    <property type="entry name" value="GGDEF"/>
    <property type="match status" value="1"/>
</dbReference>
<evidence type="ECO:0000256" key="5">
    <source>
        <dbReference type="ARBA" id="ARBA00034247"/>
    </source>
</evidence>
<dbReference type="GO" id="GO:0005525">
    <property type="term" value="F:GTP binding"/>
    <property type="evidence" value="ECO:0007669"/>
    <property type="project" value="UniProtKB-KW"/>
</dbReference>
<dbReference type="Proteomes" id="UP000254088">
    <property type="component" value="Unassembled WGS sequence"/>
</dbReference>
<dbReference type="GO" id="GO:0052621">
    <property type="term" value="F:diguanylate cyclase activity"/>
    <property type="evidence" value="ECO:0007669"/>
    <property type="project" value="UniProtKB-EC"/>
</dbReference>
<proteinExistence type="predicted"/>
<dbReference type="PANTHER" id="PTHR45138:SF9">
    <property type="entry name" value="DIGUANYLATE CYCLASE DGCM-RELATED"/>
    <property type="match status" value="1"/>
</dbReference>
<keyword evidence="4" id="KW-0342">GTP-binding</keyword>
<sequence length="113" mass="12647">MGDQVIVMVTRIIKKSIRKEDILGRLGGEEFGIIIKGNTQKLLLSIAERIRKNIEEQCSEKLLSHGPEKITVSIGCFTSKENNLNPSEMLVNADKALYQAKRTGKNKVIIHSK</sequence>
<evidence type="ECO:0000259" key="6">
    <source>
        <dbReference type="PROSITE" id="PS50887"/>
    </source>
</evidence>
<dbReference type="CDD" id="cd01949">
    <property type="entry name" value="GGDEF"/>
    <property type="match status" value="1"/>
</dbReference>
<dbReference type="PANTHER" id="PTHR45138">
    <property type="entry name" value="REGULATORY COMPONENTS OF SENSORY TRANSDUCTION SYSTEM"/>
    <property type="match status" value="1"/>
</dbReference>
<evidence type="ECO:0000256" key="3">
    <source>
        <dbReference type="ARBA" id="ARBA00012528"/>
    </source>
</evidence>
<evidence type="ECO:0000256" key="4">
    <source>
        <dbReference type="ARBA" id="ARBA00023134"/>
    </source>
</evidence>
<dbReference type="PROSITE" id="PS50887">
    <property type="entry name" value="GGDEF"/>
    <property type="match status" value="1"/>
</dbReference>
<evidence type="ECO:0000313" key="7">
    <source>
        <dbReference type="EMBL" id="STM59168.1"/>
    </source>
</evidence>
<dbReference type="AlphaFoldDB" id="A0A377E6H8"/>
<organism evidence="7 8">
    <name type="scientific">Escherichia coli</name>
    <dbReference type="NCBI Taxonomy" id="562"/>
    <lineage>
        <taxon>Bacteria</taxon>
        <taxon>Pseudomonadati</taxon>
        <taxon>Pseudomonadota</taxon>
        <taxon>Gammaproteobacteria</taxon>
        <taxon>Enterobacterales</taxon>
        <taxon>Enterobacteriaceae</taxon>
        <taxon>Escherichia</taxon>
    </lineage>
</organism>
<dbReference type="EMBL" id="UGEX01000003">
    <property type="protein sequence ID" value="STM59168.1"/>
    <property type="molecule type" value="Genomic_DNA"/>
</dbReference>
<dbReference type="EC" id="2.7.7.65" evidence="3"/>
<keyword evidence="4" id="KW-0547">Nucleotide-binding</keyword>
<accession>A0A377E6H8</accession>
<comment type="catalytic activity">
    <reaction evidence="5">
        <text>2 GTP = 3',3'-c-di-GMP + 2 diphosphate</text>
        <dbReference type="Rhea" id="RHEA:24898"/>
        <dbReference type="ChEBI" id="CHEBI:33019"/>
        <dbReference type="ChEBI" id="CHEBI:37565"/>
        <dbReference type="ChEBI" id="CHEBI:58805"/>
        <dbReference type="EC" id="2.7.7.65"/>
    </reaction>
</comment>
<comment type="cofactor">
    <cofactor evidence="1">
        <name>Mg(2+)</name>
        <dbReference type="ChEBI" id="CHEBI:18420"/>
    </cofactor>
</comment>
<gene>
    <name evidence="7" type="primary">ycdT_3</name>
    <name evidence="7" type="ORF">NCTC10429_05799</name>
</gene>
<evidence type="ECO:0000313" key="8">
    <source>
        <dbReference type="Proteomes" id="UP000254088"/>
    </source>
</evidence>
<protein>
    <recommendedName>
        <fullName evidence="3">diguanylate cyclase</fullName>
        <ecNumber evidence="3">2.7.7.65</ecNumber>
    </recommendedName>
</protein>
<dbReference type="GO" id="GO:0005886">
    <property type="term" value="C:plasma membrane"/>
    <property type="evidence" value="ECO:0007669"/>
    <property type="project" value="TreeGrafter"/>
</dbReference>
<evidence type="ECO:0000256" key="2">
    <source>
        <dbReference type="ARBA" id="ARBA00004665"/>
    </source>
</evidence>
<dbReference type="InterPro" id="IPR043128">
    <property type="entry name" value="Rev_trsase/Diguanyl_cyclase"/>
</dbReference>
<dbReference type="InterPro" id="IPR029787">
    <property type="entry name" value="Nucleotide_cyclase"/>
</dbReference>